<feature type="domain" description="Rho-GAP" evidence="1">
    <location>
        <begin position="185"/>
        <end position="373"/>
    </location>
</feature>
<keyword evidence="3" id="KW-1185">Reference proteome</keyword>
<dbReference type="SUPFAM" id="SSF48350">
    <property type="entry name" value="GTPase activation domain, GAP"/>
    <property type="match status" value="1"/>
</dbReference>
<dbReference type="CDD" id="cd00159">
    <property type="entry name" value="RhoGAP"/>
    <property type="match status" value="1"/>
</dbReference>
<protein>
    <submittedName>
        <fullName evidence="2">Rho-GTPase-activating protein</fullName>
    </submittedName>
</protein>
<accession>A0A1J4JZ57</accession>
<dbReference type="OrthoDB" id="437889at2759"/>
<dbReference type="Pfam" id="PF00784">
    <property type="entry name" value="MyTH4"/>
    <property type="match status" value="1"/>
</dbReference>
<comment type="caution">
    <text evidence="2">The sequence shown here is derived from an EMBL/GenBank/DDBJ whole genome shotgun (WGS) entry which is preliminary data.</text>
</comment>
<gene>
    <name evidence="2" type="ORF">TRFO_06360</name>
</gene>
<dbReference type="AlphaFoldDB" id="A0A1J4JZ57"/>
<dbReference type="GO" id="GO:0005096">
    <property type="term" value="F:GTPase activator activity"/>
    <property type="evidence" value="ECO:0007669"/>
    <property type="project" value="TreeGrafter"/>
</dbReference>
<dbReference type="RefSeq" id="XP_068357591.1">
    <property type="nucleotide sequence ID" value="XM_068493049.1"/>
</dbReference>
<dbReference type="GeneID" id="94827753"/>
<evidence type="ECO:0000259" key="1">
    <source>
        <dbReference type="PROSITE" id="PS50238"/>
    </source>
</evidence>
<dbReference type="GO" id="GO:0005856">
    <property type="term" value="C:cytoskeleton"/>
    <property type="evidence" value="ECO:0007669"/>
    <property type="project" value="InterPro"/>
</dbReference>
<dbReference type="SMART" id="SM00324">
    <property type="entry name" value="RhoGAP"/>
    <property type="match status" value="1"/>
</dbReference>
<dbReference type="Gene3D" id="1.10.555.10">
    <property type="entry name" value="Rho GTPase activation protein"/>
    <property type="match status" value="1"/>
</dbReference>
<dbReference type="PROSITE" id="PS50238">
    <property type="entry name" value="RHOGAP"/>
    <property type="match status" value="1"/>
</dbReference>
<proteinExistence type="predicted"/>
<sequence>MKLIKTNLPSDQFLHLPSDFQKPIADDLYQISDFEKNFCRVKLAPTNEIKKPVLKNLPKKLTSQARQTFKLIHDISKDLKEADELVNLVKATPDISDEVFVQALMFTTGKKSLIHWKLLLIICSLFVPNKEHSRYLSAYLVRNAIDDWAEIAQLCYIRLMHVTDTGVKPSQIPEQALSGTLKFGITIAEQMFHQRKSHPNLPLPHTLYRIVSVLQLKHCEQSEGVFREPGNKKVVDKLAEELNQDKDELEGSDVTVNDLASLLKKWFGDLPNPPVPFETLDALLMDSGENDFVDFTELLPRANQTSLMFLVGFLRSLLKHADKTRMDSKNLAMCFTPAIVRVADGEDKEKAKSIDKVAPAFVEALIKRWNTDQMYPIKDEFLH</sequence>
<dbReference type="PANTHER" id="PTHR45876:SF8">
    <property type="entry name" value="FI04035P"/>
    <property type="match status" value="1"/>
</dbReference>
<dbReference type="VEuPathDB" id="TrichDB:TRFO_06360"/>
<dbReference type="InterPro" id="IPR000857">
    <property type="entry name" value="MyTH4_dom"/>
</dbReference>
<dbReference type="Gene3D" id="1.25.40.530">
    <property type="entry name" value="MyTH4 domain"/>
    <property type="match status" value="1"/>
</dbReference>
<dbReference type="EMBL" id="MLAK01000793">
    <property type="protein sequence ID" value="OHT04455.1"/>
    <property type="molecule type" value="Genomic_DNA"/>
</dbReference>
<dbReference type="GO" id="GO:0007165">
    <property type="term" value="P:signal transduction"/>
    <property type="evidence" value="ECO:0007669"/>
    <property type="project" value="InterPro"/>
</dbReference>
<reference evidence="2" key="1">
    <citation type="submission" date="2016-10" db="EMBL/GenBank/DDBJ databases">
        <authorList>
            <person name="Benchimol M."/>
            <person name="Almeida L.G."/>
            <person name="Vasconcelos A.T."/>
            <person name="Perreira-Neves A."/>
            <person name="Rosa I.A."/>
            <person name="Tasca T."/>
            <person name="Bogo M.R."/>
            <person name="de Souza W."/>
        </authorList>
    </citation>
    <scope>NUCLEOTIDE SEQUENCE [LARGE SCALE GENOMIC DNA]</scope>
    <source>
        <strain evidence="2">K</strain>
    </source>
</reference>
<dbReference type="Proteomes" id="UP000179807">
    <property type="component" value="Unassembled WGS sequence"/>
</dbReference>
<dbReference type="InterPro" id="IPR000198">
    <property type="entry name" value="RhoGAP_dom"/>
</dbReference>
<dbReference type="GO" id="GO:0005737">
    <property type="term" value="C:cytoplasm"/>
    <property type="evidence" value="ECO:0007669"/>
    <property type="project" value="TreeGrafter"/>
</dbReference>
<name>A0A1J4JZ57_9EUKA</name>
<evidence type="ECO:0000313" key="3">
    <source>
        <dbReference type="Proteomes" id="UP000179807"/>
    </source>
</evidence>
<organism evidence="2 3">
    <name type="scientific">Tritrichomonas foetus</name>
    <dbReference type="NCBI Taxonomy" id="1144522"/>
    <lineage>
        <taxon>Eukaryota</taxon>
        <taxon>Metamonada</taxon>
        <taxon>Parabasalia</taxon>
        <taxon>Tritrichomonadida</taxon>
        <taxon>Tritrichomonadidae</taxon>
        <taxon>Tritrichomonas</taxon>
    </lineage>
</organism>
<evidence type="ECO:0000313" key="2">
    <source>
        <dbReference type="EMBL" id="OHT04455.1"/>
    </source>
</evidence>
<dbReference type="InterPro" id="IPR038185">
    <property type="entry name" value="MyTH4_dom_sf"/>
</dbReference>
<dbReference type="Pfam" id="PF00620">
    <property type="entry name" value="RhoGAP"/>
    <property type="match status" value="1"/>
</dbReference>
<dbReference type="InterPro" id="IPR008936">
    <property type="entry name" value="Rho_GTPase_activation_prot"/>
</dbReference>
<dbReference type="PANTHER" id="PTHR45876">
    <property type="entry name" value="FI04035P"/>
    <property type="match status" value="1"/>
</dbReference>